<sequence>MPSRIARRPGPALLLPLLAALVSIAFALPARAWVEVHVAGDDVRLAIDRAGAATVEHKVTLKISGGPLRALDIQGVDPDAELDPGSYAAPLKAAEAGSLASATPVALELLPPDLRPREDGSRRPAALRARFDGRGLSRGVFVLFFRYRTDLMKRGLIRQDGPSARVSWTGPLWDDGYDSARLTVAIPAAPDEPRVDEAPADAADEGALAAPSTLSTLRRSVDKDELELLRPYTPKAEPIRWAIRADARAFQPEPAAAPPSADALGRLSDAAAASPDRSRTLYLAAGAALFALYSALVALKAREHERLARAAGALPRPLVPIPLAPRAALAGLALVAGVALELLLRDGTAGAALVAAATALAAHRTPRPERAAAALRRPGKWLPVAEAEAFREPPRARGVYLDVSTRAGKALLAALLAALGAGVYAVAGASPYHAHLLALDATALLAIFCTGRLAELPADPAARPVAFLRDVARRVRRSHKAPRPAAKAPAGAAQGAAAKGSARAAAKAAGAAAKAAGAAARASELRVVGRLRIPDGSPDADELRLGLSPRAALPGFVAIEVGVVYAPGAGGPIGLPEVLLRVAPGSPCERAVEGLAKSGRSSRGRRPGERVLAFTPRLPTARMTAAIAAALVRAVAAPPAGAAATKPQGAGAPRGPRPRDKAASAAA</sequence>
<protein>
    <submittedName>
        <fullName evidence="3">Uncharacterized protein</fullName>
    </submittedName>
</protein>
<evidence type="ECO:0000313" key="3">
    <source>
        <dbReference type="EMBL" id="AUX35783.1"/>
    </source>
</evidence>
<evidence type="ECO:0000313" key="4">
    <source>
        <dbReference type="Proteomes" id="UP000295497"/>
    </source>
</evidence>
<keyword evidence="2" id="KW-1133">Transmembrane helix</keyword>
<feature type="transmembrane region" description="Helical" evidence="2">
    <location>
        <begin position="281"/>
        <end position="299"/>
    </location>
</feature>
<evidence type="ECO:0000256" key="1">
    <source>
        <dbReference type="SAM" id="MobiDB-lite"/>
    </source>
</evidence>
<keyword evidence="2" id="KW-0472">Membrane</keyword>
<name>A0A4P2R1H2_SORCE</name>
<proteinExistence type="predicted"/>
<dbReference type="AlphaFoldDB" id="A0A4P2R1H2"/>
<accession>A0A4P2R1H2</accession>
<dbReference type="RefSeq" id="WP_129578745.1">
    <property type="nucleotide sequence ID" value="NZ_CP012672.1"/>
</dbReference>
<reference evidence="3 4" key="1">
    <citation type="submission" date="2015-09" db="EMBL/GenBank/DDBJ databases">
        <title>Sorangium comparison.</title>
        <authorList>
            <person name="Zaburannyi N."/>
            <person name="Bunk B."/>
            <person name="Overmann J."/>
            <person name="Mueller R."/>
        </authorList>
    </citation>
    <scope>NUCLEOTIDE SEQUENCE [LARGE SCALE GENOMIC DNA]</scope>
    <source>
        <strain evidence="3 4">So ce836</strain>
    </source>
</reference>
<evidence type="ECO:0000256" key="2">
    <source>
        <dbReference type="SAM" id="Phobius"/>
    </source>
</evidence>
<feature type="region of interest" description="Disordered" evidence="1">
    <location>
        <begin position="640"/>
        <end position="667"/>
    </location>
</feature>
<gene>
    <name evidence="3" type="ORF">SOCE836_079820</name>
</gene>
<dbReference type="EMBL" id="CP012672">
    <property type="protein sequence ID" value="AUX35783.1"/>
    <property type="molecule type" value="Genomic_DNA"/>
</dbReference>
<organism evidence="3 4">
    <name type="scientific">Sorangium cellulosum</name>
    <name type="common">Polyangium cellulosum</name>
    <dbReference type="NCBI Taxonomy" id="56"/>
    <lineage>
        <taxon>Bacteria</taxon>
        <taxon>Pseudomonadati</taxon>
        <taxon>Myxococcota</taxon>
        <taxon>Polyangia</taxon>
        <taxon>Polyangiales</taxon>
        <taxon>Polyangiaceae</taxon>
        <taxon>Sorangium</taxon>
    </lineage>
</organism>
<feature type="transmembrane region" description="Helical" evidence="2">
    <location>
        <begin position="410"/>
        <end position="427"/>
    </location>
</feature>
<feature type="compositionally biased region" description="Low complexity" evidence="1">
    <location>
        <begin position="640"/>
        <end position="654"/>
    </location>
</feature>
<dbReference type="Proteomes" id="UP000295497">
    <property type="component" value="Chromosome"/>
</dbReference>
<keyword evidence="2" id="KW-0812">Transmembrane</keyword>
<feature type="compositionally biased region" description="Basic and acidic residues" evidence="1">
    <location>
        <begin position="657"/>
        <end position="667"/>
    </location>
</feature>